<dbReference type="Proteomes" id="UP000177103">
    <property type="component" value="Unassembled WGS sequence"/>
</dbReference>
<sequence>MPAKVIASTQDHLSIEDVRDDLVVMKNANAVMVIQTGAVNFDLLSEREQDAMIYSFGAFLNSLTFPVQIVIRSKLVDISNYLNKLDEAKRKILNPKLTYQIELYKNFIKELVTKGNILDKRFYIVVPHLEISLKQVTSTFGRKRIIFNKWQTLQKAKVALAPKREHIIKQLARIGVKAKQLNTQELVELFYDIYNAEIFREEKPSLKSSYTSIFIEPAYEKVPEAKTVQPEELSPKPEEVK</sequence>
<reference evidence="1 2" key="1">
    <citation type="journal article" date="2016" name="Nat. Commun.">
        <title>Thousands of microbial genomes shed light on interconnected biogeochemical processes in an aquifer system.</title>
        <authorList>
            <person name="Anantharaman K."/>
            <person name="Brown C.T."/>
            <person name="Hug L.A."/>
            <person name="Sharon I."/>
            <person name="Castelle C.J."/>
            <person name="Probst A.J."/>
            <person name="Thomas B.C."/>
            <person name="Singh A."/>
            <person name="Wilkins M.J."/>
            <person name="Karaoz U."/>
            <person name="Brodie E.L."/>
            <person name="Williams K.H."/>
            <person name="Hubbard S.S."/>
            <person name="Banfield J.F."/>
        </authorList>
    </citation>
    <scope>NUCLEOTIDE SEQUENCE [LARGE SCALE GENOMIC DNA]</scope>
</reference>
<proteinExistence type="predicted"/>
<comment type="caution">
    <text evidence="1">The sequence shown here is derived from an EMBL/GenBank/DDBJ whole genome shotgun (WGS) entry which is preliminary data.</text>
</comment>
<protein>
    <submittedName>
        <fullName evidence="1">Uncharacterized protein</fullName>
    </submittedName>
</protein>
<organism evidence="1 2">
    <name type="scientific">Candidatus Woykebacteria bacterium RBG_13_40_7b</name>
    <dbReference type="NCBI Taxonomy" id="1802594"/>
    <lineage>
        <taxon>Bacteria</taxon>
        <taxon>Candidatus Woykeibacteriota</taxon>
    </lineage>
</organism>
<gene>
    <name evidence="1" type="ORF">A2Y57_01780</name>
</gene>
<evidence type="ECO:0000313" key="2">
    <source>
        <dbReference type="Proteomes" id="UP000177103"/>
    </source>
</evidence>
<evidence type="ECO:0000313" key="1">
    <source>
        <dbReference type="EMBL" id="OGY24813.1"/>
    </source>
</evidence>
<dbReference type="AlphaFoldDB" id="A0A1G1WAV7"/>
<accession>A0A1G1WAV7</accession>
<name>A0A1G1WAV7_9BACT</name>
<dbReference type="EMBL" id="MHCQ01000013">
    <property type="protein sequence ID" value="OGY24813.1"/>
    <property type="molecule type" value="Genomic_DNA"/>
</dbReference>